<evidence type="ECO:0000256" key="2">
    <source>
        <dbReference type="SAM" id="Phobius"/>
    </source>
</evidence>
<dbReference type="eggNOG" id="ENOG502SPG3">
    <property type="taxonomic scope" value="Eukaryota"/>
</dbReference>
<keyword evidence="4" id="KW-1185">Reference proteome</keyword>
<feature type="region of interest" description="Disordered" evidence="1">
    <location>
        <begin position="226"/>
        <end position="258"/>
    </location>
</feature>
<dbReference type="EMBL" id="KE148147">
    <property type="protein sequence ID" value="EPE09542.1"/>
    <property type="molecule type" value="Genomic_DNA"/>
</dbReference>
<dbReference type="Proteomes" id="UP000016923">
    <property type="component" value="Unassembled WGS sequence"/>
</dbReference>
<feature type="region of interest" description="Disordered" evidence="1">
    <location>
        <begin position="529"/>
        <end position="553"/>
    </location>
</feature>
<feature type="compositionally biased region" description="Low complexity" evidence="1">
    <location>
        <begin position="529"/>
        <end position="538"/>
    </location>
</feature>
<feature type="region of interest" description="Disordered" evidence="1">
    <location>
        <begin position="594"/>
        <end position="614"/>
    </location>
</feature>
<feature type="compositionally biased region" description="Acidic residues" evidence="1">
    <location>
        <begin position="231"/>
        <end position="241"/>
    </location>
</feature>
<protein>
    <submittedName>
        <fullName evidence="3">Uncharacterized protein</fullName>
    </submittedName>
</protein>
<keyword evidence="2" id="KW-0812">Transmembrane</keyword>
<keyword evidence="2" id="KW-1133">Transmembrane helix</keyword>
<feature type="transmembrane region" description="Helical" evidence="2">
    <location>
        <begin position="82"/>
        <end position="102"/>
    </location>
</feature>
<feature type="compositionally biased region" description="Low complexity" evidence="1">
    <location>
        <begin position="341"/>
        <end position="359"/>
    </location>
</feature>
<evidence type="ECO:0000256" key="1">
    <source>
        <dbReference type="SAM" id="MobiDB-lite"/>
    </source>
</evidence>
<evidence type="ECO:0000313" key="3">
    <source>
        <dbReference type="EMBL" id="EPE09542.1"/>
    </source>
</evidence>
<accession>S3C9L1</accession>
<feature type="region of interest" description="Disordered" evidence="1">
    <location>
        <begin position="288"/>
        <end position="373"/>
    </location>
</feature>
<dbReference type="VEuPathDB" id="FungiDB:F503_07318"/>
<reference evidence="3 4" key="1">
    <citation type="journal article" date="2013" name="BMC Genomics">
        <title>The genome and transcriptome of the pine saprophyte Ophiostoma piceae, and a comparison with the bark beetle-associated pine pathogen Grosmannia clavigera.</title>
        <authorList>
            <person name="Haridas S."/>
            <person name="Wang Y."/>
            <person name="Lim L."/>
            <person name="Massoumi Alamouti S."/>
            <person name="Jackman S."/>
            <person name="Docking R."/>
            <person name="Robertson G."/>
            <person name="Birol I."/>
            <person name="Bohlmann J."/>
            <person name="Breuil C."/>
        </authorList>
    </citation>
    <scope>NUCLEOTIDE SEQUENCE [LARGE SCALE GENOMIC DNA]</scope>
    <source>
        <strain evidence="3 4">UAMH 11346</strain>
    </source>
</reference>
<sequence>MGIRDHGYYGYAFVGARPCQIIALSAVIGMTGHFISDNIHTHIAVPSQIVGTLVISCIALLWALISFTAYDDTHFPYHATSAVDLLLVIPFIVVAAVLGGPLGAVTCSALPGATYANESDNDLLAIQVSGSSGSTETASYMLFVGDNQTTCYAIMAAWGLTIALSILYAFSGFATGLLFLGQRRLIAAERAANPPPPVIPMASHAYPQAPGAYYPEQRQIDPEAARKWHEAEDDDEYDYDDDRSSVHPESAVTAATLPTAAAYPSAGGRTLHPRLSAHVPPRIKIQTTKFCELDENDDDKDDKDDGDDKDDYENDYDFERSGLTTPLSPPPPTHQNKSLTGTPSSSGSGGRSRSVTPVSPMFDRPRTRDSSSSFYRQHHNHYHQYQNQNQNQISPKTNSYTSTVSVATATATTLVYQYLPGPHTVMPISAALSVSPVSSIVPDVQTVDPLPPSRSLTKKYTPPITLTVPDSPASPSPVVSPPSAKSLWFQLSPIRLHNHGFHRSHNHNHRQSTSLSPLTVNNSPLSPISPILSSLPPSKQNLHASEKPAQRGAAWRKTLLQRIEGWWDLGLLRNGTIKGRAGTSGSLATGNASILPMTTNSSTPSTRAPFSFSRANSRTDEGISMSPVAFV</sequence>
<gene>
    <name evidence="3" type="ORF">F503_07318</name>
</gene>
<feature type="transmembrane region" description="Helical" evidence="2">
    <location>
        <begin position="7"/>
        <end position="29"/>
    </location>
</feature>
<feature type="region of interest" description="Disordered" evidence="1">
    <location>
        <begin position="452"/>
        <end position="479"/>
    </location>
</feature>
<keyword evidence="2" id="KW-0472">Membrane</keyword>
<feature type="transmembrane region" description="Helical" evidence="2">
    <location>
        <begin position="49"/>
        <end position="70"/>
    </location>
</feature>
<organism evidence="3 4">
    <name type="scientific">Ophiostoma piceae (strain UAMH 11346)</name>
    <name type="common">Sap stain fungus</name>
    <dbReference type="NCBI Taxonomy" id="1262450"/>
    <lineage>
        <taxon>Eukaryota</taxon>
        <taxon>Fungi</taxon>
        <taxon>Dikarya</taxon>
        <taxon>Ascomycota</taxon>
        <taxon>Pezizomycotina</taxon>
        <taxon>Sordariomycetes</taxon>
        <taxon>Sordariomycetidae</taxon>
        <taxon>Ophiostomatales</taxon>
        <taxon>Ophiostomataceae</taxon>
        <taxon>Ophiostoma</taxon>
    </lineage>
</organism>
<feature type="transmembrane region" description="Helical" evidence="2">
    <location>
        <begin position="152"/>
        <end position="180"/>
    </location>
</feature>
<proteinExistence type="predicted"/>
<name>S3C9L1_OPHP1</name>
<evidence type="ECO:0000313" key="4">
    <source>
        <dbReference type="Proteomes" id="UP000016923"/>
    </source>
</evidence>
<dbReference type="AlphaFoldDB" id="S3C9L1"/>
<dbReference type="HOGENOM" id="CLU_415131_0_0_1"/>
<feature type="compositionally biased region" description="Acidic residues" evidence="1">
    <location>
        <begin position="293"/>
        <end position="316"/>
    </location>
</feature>
<dbReference type="OrthoDB" id="5366688at2759"/>